<keyword evidence="3" id="KW-0687">Ribonucleoprotein</keyword>
<dbReference type="PANTHER" id="PTHR11831">
    <property type="entry name" value="30S 40S RIBOSOMAL PROTEIN"/>
    <property type="match status" value="1"/>
</dbReference>
<dbReference type="Proteomes" id="UP000566819">
    <property type="component" value="Unassembled WGS sequence"/>
</dbReference>
<dbReference type="GO" id="GO:0042274">
    <property type="term" value="P:ribosomal small subunit biogenesis"/>
    <property type="evidence" value="ECO:0007669"/>
    <property type="project" value="TreeGrafter"/>
</dbReference>
<protein>
    <recommendedName>
        <fullName evidence="4">Small ribosomal subunit protein uS4 N-terminal domain-containing protein</fullName>
    </recommendedName>
</protein>
<keyword evidence="6" id="KW-1185">Reference proteome</keyword>
<evidence type="ECO:0000259" key="4">
    <source>
        <dbReference type="SMART" id="SM01390"/>
    </source>
</evidence>
<gene>
    <name evidence="5" type="ORF">G7Y89_g7713</name>
</gene>
<reference evidence="5 6" key="1">
    <citation type="submission" date="2020-03" db="EMBL/GenBank/DDBJ databases">
        <title>Draft Genome Sequence of Cudoniella acicularis.</title>
        <authorList>
            <person name="Buettner E."/>
            <person name="Kellner H."/>
        </authorList>
    </citation>
    <scope>NUCLEOTIDE SEQUENCE [LARGE SCALE GENOMIC DNA]</scope>
    <source>
        <strain evidence="5 6">DSM 108380</strain>
    </source>
</reference>
<keyword evidence="2" id="KW-0694">RNA-binding</keyword>
<feature type="domain" description="Small ribosomal subunit protein uS4 N-terminal" evidence="4">
    <location>
        <begin position="4"/>
        <end position="111"/>
    </location>
</feature>
<dbReference type="GO" id="GO:0032040">
    <property type="term" value="C:small-subunit processome"/>
    <property type="evidence" value="ECO:0007669"/>
    <property type="project" value="TreeGrafter"/>
</dbReference>
<organism evidence="5 6">
    <name type="scientific">Cudoniella acicularis</name>
    <dbReference type="NCBI Taxonomy" id="354080"/>
    <lineage>
        <taxon>Eukaryota</taxon>
        <taxon>Fungi</taxon>
        <taxon>Dikarya</taxon>
        <taxon>Ascomycota</taxon>
        <taxon>Pezizomycotina</taxon>
        <taxon>Leotiomycetes</taxon>
        <taxon>Helotiales</taxon>
        <taxon>Tricladiaceae</taxon>
        <taxon>Cudoniella</taxon>
    </lineage>
</organism>
<dbReference type="SMART" id="SM01390">
    <property type="entry name" value="Ribosomal_S4"/>
    <property type="match status" value="1"/>
</dbReference>
<dbReference type="SUPFAM" id="SSF55174">
    <property type="entry name" value="Alpha-L RNA-binding motif"/>
    <property type="match status" value="1"/>
</dbReference>
<dbReference type="Pfam" id="PF00163">
    <property type="entry name" value="Ribosomal_S4"/>
    <property type="match status" value="1"/>
</dbReference>
<dbReference type="AlphaFoldDB" id="A0A8H4RJY5"/>
<comment type="caution">
    <text evidence="5">The sequence shown here is derived from an EMBL/GenBank/DDBJ whole genome shotgun (WGS) entry which is preliminary data.</text>
</comment>
<dbReference type="GO" id="GO:0030515">
    <property type="term" value="F:snoRNA binding"/>
    <property type="evidence" value="ECO:0007669"/>
    <property type="project" value="TreeGrafter"/>
</dbReference>
<dbReference type="OrthoDB" id="10248812at2759"/>
<dbReference type="GO" id="GO:0034457">
    <property type="term" value="C:Mpp10 complex"/>
    <property type="evidence" value="ECO:0007669"/>
    <property type="project" value="TreeGrafter"/>
</dbReference>
<dbReference type="GO" id="GO:0006364">
    <property type="term" value="P:rRNA processing"/>
    <property type="evidence" value="ECO:0007669"/>
    <property type="project" value="TreeGrafter"/>
</dbReference>
<evidence type="ECO:0000256" key="2">
    <source>
        <dbReference type="ARBA" id="ARBA00022884"/>
    </source>
</evidence>
<dbReference type="GO" id="GO:0019843">
    <property type="term" value="F:rRNA binding"/>
    <property type="evidence" value="ECO:0007669"/>
    <property type="project" value="InterPro"/>
</dbReference>
<dbReference type="EMBL" id="JAAMPI010000551">
    <property type="protein sequence ID" value="KAF4630423.1"/>
    <property type="molecule type" value="Genomic_DNA"/>
</dbReference>
<dbReference type="InterPro" id="IPR022801">
    <property type="entry name" value="Ribosomal_uS4"/>
</dbReference>
<name>A0A8H4RJY5_9HELO</name>
<evidence type="ECO:0000313" key="6">
    <source>
        <dbReference type="Proteomes" id="UP000566819"/>
    </source>
</evidence>
<evidence type="ECO:0000313" key="5">
    <source>
        <dbReference type="EMBL" id="KAF4630423.1"/>
    </source>
</evidence>
<dbReference type="InterPro" id="IPR001912">
    <property type="entry name" value="Ribosomal_uS4_N"/>
</dbReference>
<proteinExistence type="inferred from homology"/>
<comment type="similarity">
    <text evidence="1">Belongs to the universal ribosomal protein uS4 family.</text>
</comment>
<evidence type="ECO:0000256" key="1">
    <source>
        <dbReference type="ARBA" id="ARBA00007465"/>
    </source>
</evidence>
<evidence type="ECO:0000256" key="3">
    <source>
        <dbReference type="ARBA" id="ARBA00023274"/>
    </source>
</evidence>
<dbReference type="PANTHER" id="PTHR11831:SF1">
    <property type="entry name" value="U3 SMALL NUCLEOLAR RIBONUCLEOPROTEIN PROTEIN IMP3"/>
    <property type="match status" value="1"/>
</dbReference>
<accession>A0A8H4RJY5</accession>
<sequence length="544" mass="58796">MVRKLKHHEQKLLRKVDFTSYKSDNDHRDAAVIRRYNIQKPADYGKYNRLCGSLKQLAHRLAALPPDSAFRHKQETLLLEKLHDMGILPSTASTSKLSEVEKNVSVSAFCRRRLPVVMTRLRMAETVQAATKIVEQGHVSTHQNGIGLCFDIKKHLKGQTASHGGPGNGEGDIHNSTAYSIAWGPAIGGVEALETSQCHTAIIYSTPFSFFVDGVTKTDYGFTSTLTQCHDCGGCHLGIDRYYGSISGDAWLSLHPPRTCWDTTTTVTAETTVTVDACAPSTTALPPLMISECGTVFLHPSEGAASTLYQRTAYATTWLNCSECPVVADWPFQDSSVVRRATSTVPTKTIKIAMCVHTAGVAARAENAVTPTPPPFVLPTRTSPHTITTNEGCTSTLSKGTPFIFGPAKTEYTSTSTVTAYHSCGTCSDLDVININGIGPQVVFTTTTTLDAVATATKDACLKPTANVLKRDEPCITTLVHAEPFTHGPVETIWTATHIVTEFIECDGCALKTKNPKGLGPEAFFTTTETATGARTVTTFECEN</sequence>